<gene>
    <name evidence="6" type="ORF">AB5J54_19535</name>
</gene>
<dbReference type="InterPro" id="IPR013783">
    <property type="entry name" value="Ig-like_fold"/>
</dbReference>
<dbReference type="GO" id="GO:0016798">
    <property type="term" value="F:hydrolase activity, acting on glycosyl bonds"/>
    <property type="evidence" value="ECO:0007669"/>
    <property type="project" value="UniProtKB-KW"/>
</dbReference>
<dbReference type="SUPFAM" id="SSF56988">
    <property type="entry name" value="Anthrax protective antigen"/>
    <property type="match status" value="1"/>
</dbReference>
<feature type="domain" description="Fibronectin type-III" evidence="4">
    <location>
        <begin position="174"/>
        <end position="269"/>
    </location>
</feature>
<dbReference type="InterPro" id="IPR011658">
    <property type="entry name" value="PA14_dom"/>
</dbReference>
<dbReference type="InterPro" id="IPR037524">
    <property type="entry name" value="PA14/GLEYA"/>
</dbReference>
<dbReference type="EMBL" id="CP163444">
    <property type="protein sequence ID" value="XDQ72553.1"/>
    <property type="molecule type" value="Genomic_DNA"/>
</dbReference>
<evidence type="ECO:0000313" key="6">
    <source>
        <dbReference type="EMBL" id="XDQ72553.1"/>
    </source>
</evidence>
<dbReference type="CDD" id="cd00063">
    <property type="entry name" value="FN3"/>
    <property type="match status" value="2"/>
</dbReference>
<dbReference type="PROSITE" id="PS51318">
    <property type="entry name" value="TAT"/>
    <property type="match status" value="1"/>
</dbReference>
<dbReference type="PROSITE" id="PS51820">
    <property type="entry name" value="PA14"/>
    <property type="match status" value="1"/>
</dbReference>
<keyword evidence="2" id="KW-0624">Polysaccharide degradation</keyword>
<reference evidence="6" key="1">
    <citation type="submission" date="2024-07" db="EMBL/GenBank/DDBJ databases">
        <authorList>
            <person name="Yu S.T."/>
        </authorList>
    </citation>
    <scope>NUCLEOTIDE SEQUENCE</scope>
    <source>
        <strain evidence="6">R44</strain>
    </source>
</reference>
<keyword evidence="1" id="KW-0378">Hydrolase</keyword>
<dbReference type="PROSITE" id="PS50853">
    <property type="entry name" value="FN3"/>
    <property type="match status" value="3"/>
</dbReference>
<name>A0AB39SZ03_9ACTN</name>
<feature type="domain" description="PA14" evidence="5">
    <location>
        <begin position="34"/>
        <end position="174"/>
    </location>
</feature>
<dbReference type="GO" id="GO:0000272">
    <property type="term" value="P:polysaccharide catabolic process"/>
    <property type="evidence" value="ECO:0007669"/>
    <property type="project" value="UniProtKB-KW"/>
</dbReference>
<feature type="domain" description="Fibronectin type-III" evidence="4">
    <location>
        <begin position="271"/>
        <end position="362"/>
    </location>
</feature>
<dbReference type="InterPro" id="IPR003961">
    <property type="entry name" value="FN3_dom"/>
</dbReference>
<feature type="signal peptide" evidence="3">
    <location>
        <begin position="1"/>
        <end position="30"/>
    </location>
</feature>
<dbReference type="SMART" id="SM00758">
    <property type="entry name" value="PA14"/>
    <property type="match status" value="1"/>
</dbReference>
<dbReference type="SUPFAM" id="SSF49265">
    <property type="entry name" value="Fibronectin type III"/>
    <property type="match status" value="3"/>
</dbReference>
<organism evidence="6">
    <name type="scientific">Streptomyces sp. R44</name>
    <dbReference type="NCBI Taxonomy" id="3238633"/>
    <lineage>
        <taxon>Bacteria</taxon>
        <taxon>Bacillati</taxon>
        <taxon>Actinomycetota</taxon>
        <taxon>Actinomycetes</taxon>
        <taxon>Kitasatosporales</taxon>
        <taxon>Streptomycetaceae</taxon>
        <taxon>Streptomyces</taxon>
    </lineage>
</organism>
<dbReference type="AlphaFoldDB" id="A0AB39SZ03"/>
<dbReference type="Gene3D" id="2.60.40.10">
    <property type="entry name" value="Immunoglobulins"/>
    <property type="match status" value="4"/>
</dbReference>
<dbReference type="Gene3D" id="3.90.182.10">
    <property type="entry name" value="Toxin - Anthrax Protective Antigen,domain 1"/>
    <property type="match status" value="1"/>
</dbReference>
<dbReference type="SMART" id="SM00060">
    <property type="entry name" value="FN3"/>
    <property type="match status" value="3"/>
</dbReference>
<dbReference type="RefSeq" id="WP_369145194.1">
    <property type="nucleotide sequence ID" value="NZ_CP163444.1"/>
</dbReference>
<keyword evidence="3" id="KW-0732">Signal</keyword>
<evidence type="ECO:0000256" key="2">
    <source>
        <dbReference type="ARBA" id="ARBA00023326"/>
    </source>
</evidence>
<feature type="domain" description="Fibronectin type-III" evidence="4">
    <location>
        <begin position="366"/>
        <end position="453"/>
    </location>
</feature>
<evidence type="ECO:0000259" key="5">
    <source>
        <dbReference type="PROSITE" id="PS51820"/>
    </source>
</evidence>
<evidence type="ECO:0000256" key="1">
    <source>
        <dbReference type="ARBA" id="ARBA00023295"/>
    </source>
</evidence>
<proteinExistence type="predicted"/>
<sequence>MTTRTRLSALATTAALAASGGLLTATPATAAVSCASPAWKAEYFANTTLTGTPKLTVCDNAISENYGLGDPPGVTLPKDNFSVRWSVTRDFGSGGPFTFAAEAQDGVRVTLDGVRKIDLWRNVSTTQKKTVGLAVPAGRHSIVVSYATWTGAANVKFGYTPVTSATYDKVRPLAPAGASVTYDRTLNKATLKWAPNKEMDLAGYRVYRRLGTSTTWTKVSSATTLVTTGPYVDSPAPTGQTYLYELRAVDKAGNESPGGADLTVVSVDRTPTAAPAAVTATDGAPGVALAWQPVTDAVRYTVHRQRTGTTDPVAQVATGVTATAWTDTAAAERTGYTYWVAAVDAAGNTSPRTAVTATHGDYAPGAPTGLTVVDSSNAVRQHTLRWTAPADTDVVSYKIYRNGGVLGTASGTGYTDMHAVWHGTTYRYAVTAVDRAGNESPLSAEAVITTEGDLIAPAAVTGVRATPREDGVLVEWDASTEPDLKRYEVYRAEKYDDGDGGFVWLAHRVAYLSKDATSFLHPADADGETVMYGVIAVDTWENLLRVDDPSLTWAEVTELGTPPAE</sequence>
<accession>A0AB39SZ03</accession>
<dbReference type="PROSITE" id="PS51257">
    <property type="entry name" value="PROKAR_LIPOPROTEIN"/>
    <property type="match status" value="1"/>
</dbReference>
<dbReference type="InterPro" id="IPR006311">
    <property type="entry name" value="TAT_signal"/>
</dbReference>
<evidence type="ECO:0000259" key="4">
    <source>
        <dbReference type="PROSITE" id="PS50853"/>
    </source>
</evidence>
<keyword evidence="1" id="KW-0326">Glycosidase</keyword>
<keyword evidence="2" id="KW-0119">Carbohydrate metabolism</keyword>
<evidence type="ECO:0000256" key="3">
    <source>
        <dbReference type="SAM" id="SignalP"/>
    </source>
</evidence>
<protein>
    <submittedName>
        <fullName evidence="6">Fibronectin type III domain-containing protein</fullName>
    </submittedName>
</protein>
<dbReference type="InterPro" id="IPR036116">
    <property type="entry name" value="FN3_sf"/>
</dbReference>
<feature type="chain" id="PRO_5044312365" evidence="3">
    <location>
        <begin position="31"/>
        <end position="565"/>
    </location>
</feature>
<dbReference type="Pfam" id="PF07691">
    <property type="entry name" value="PA14"/>
    <property type="match status" value="1"/>
</dbReference>